<evidence type="ECO:0000313" key="5">
    <source>
        <dbReference type="Proteomes" id="UP000249046"/>
    </source>
</evidence>
<evidence type="ECO:0000256" key="2">
    <source>
        <dbReference type="PROSITE-ProRule" id="PRU00169"/>
    </source>
</evidence>
<gene>
    <name evidence="4" type="ORF">DI564_01315</name>
</gene>
<accession>A0A2W5KWY1</accession>
<keyword evidence="1" id="KW-0597">Phosphoprotein</keyword>
<dbReference type="Gene3D" id="3.40.50.2300">
    <property type="match status" value="2"/>
</dbReference>
<dbReference type="PANTHER" id="PTHR44591">
    <property type="entry name" value="STRESS RESPONSE REGULATOR PROTEIN 1"/>
    <property type="match status" value="1"/>
</dbReference>
<proteinExistence type="predicted"/>
<dbReference type="AlphaFoldDB" id="A0A2W5KWY1"/>
<evidence type="ECO:0000313" key="4">
    <source>
        <dbReference type="EMBL" id="PZQ19908.1"/>
    </source>
</evidence>
<dbReference type="GO" id="GO:0000160">
    <property type="term" value="P:phosphorelay signal transduction system"/>
    <property type="evidence" value="ECO:0007669"/>
    <property type="project" value="InterPro"/>
</dbReference>
<evidence type="ECO:0000256" key="1">
    <source>
        <dbReference type="ARBA" id="ARBA00022553"/>
    </source>
</evidence>
<feature type="domain" description="Response regulatory" evidence="3">
    <location>
        <begin position="146"/>
        <end position="260"/>
    </location>
</feature>
<name>A0A2W5KWY1_9GAMM</name>
<reference evidence="4 5" key="1">
    <citation type="submission" date="2017-08" db="EMBL/GenBank/DDBJ databases">
        <title>Infants hospitalized years apart are colonized by the same room-sourced microbial strains.</title>
        <authorList>
            <person name="Brooks B."/>
            <person name="Olm M.R."/>
            <person name="Firek B.A."/>
            <person name="Baker R."/>
            <person name="Thomas B.C."/>
            <person name="Morowitz M.J."/>
            <person name="Banfield J.F."/>
        </authorList>
    </citation>
    <scope>NUCLEOTIDE SEQUENCE [LARGE SCALE GENOMIC DNA]</scope>
    <source>
        <strain evidence="4">S2_005_003_R2_42</strain>
    </source>
</reference>
<dbReference type="PANTHER" id="PTHR44591:SF3">
    <property type="entry name" value="RESPONSE REGULATORY DOMAIN-CONTAINING PROTEIN"/>
    <property type="match status" value="1"/>
</dbReference>
<comment type="caution">
    <text evidence="4">The sequence shown here is derived from an EMBL/GenBank/DDBJ whole genome shotgun (WGS) entry which is preliminary data.</text>
</comment>
<evidence type="ECO:0000259" key="3">
    <source>
        <dbReference type="PROSITE" id="PS50110"/>
    </source>
</evidence>
<dbReference type="InterPro" id="IPR001789">
    <property type="entry name" value="Sig_transdc_resp-reg_receiver"/>
</dbReference>
<dbReference type="Proteomes" id="UP000249046">
    <property type="component" value="Unassembled WGS sequence"/>
</dbReference>
<organism evidence="4 5">
    <name type="scientific">Rhodanobacter denitrificans</name>
    <dbReference type="NCBI Taxonomy" id="666685"/>
    <lineage>
        <taxon>Bacteria</taxon>
        <taxon>Pseudomonadati</taxon>
        <taxon>Pseudomonadota</taxon>
        <taxon>Gammaproteobacteria</taxon>
        <taxon>Lysobacterales</taxon>
        <taxon>Rhodanobacteraceae</taxon>
        <taxon>Rhodanobacter</taxon>
    </lineage>
</organism>
<dbReference type="EMBL" id="QFPO01000001">
    <property type="protein sequence ID" value="PZQ19908.1"/>
    <property type="molecule type" value="Genomic_DNA"/>
</dbReference>
<comment type="caution">
    <text evidence="2">Lacks conserved residue(s) required for the propagation of feature annotation.</text>
</comment>
<protein>
    <recommendedName>
        <fullName evidence="3">Response regulatory domain-containing protein</fullName>
    </recommendedName>
</protein>
<dbReference type="InterPro" id="IPR011006">
    <property type="entry name" value="CheY-like_superfamily"/>
</dbReference>
<dbReference type="InterPro" id="IPR050595">
    <property type="entry name" value="Bact_response_regulator"/>
</dbReference>
<sequence>MEPLRVLLLVADAPLARALKALLRAHEVIVAADGDDALVSARERDVDVIVASGRFPGGDAVAMLAALRQVQPRAQRIALFERETFAAVAAAVNEAEVWHVASVPWPSNDVLAAVVAEAGTIARSVPALRPDASVAQDQAWARAQVGVLVVEDDPTLQQRLREQLQARYQVRFASSADRAIQVIEQYETGVVFAEVDARHGDLGGWLQALKAHQPQILAVAACTRQDPARAIALADEARVFRLLARPLDLRQCEQAIAAALDRYMAIKRSPDALPRHALAAVAAAEPLLSLPQAALLARIRALPARVARQAAGR</sequence>
<feature type="domain" description="Response regulatory" evidence="3">
    <location>
        <begin position="5"/>
        <end position="118"/>
    </location>
</feature>
<dbReference type="SUPFAM" id="SSF52172">
    <property type="entry name" value="CheY-like"/>
    <property type="match status" value="2"/>
</dbReference>
<dbReference type="PROSITE" id="PS50110">
    <property type="entry name" value="RESPONSE_REGULATORY"/>
    <property type="match status" value="2"/>
</dbReference>